<sequence>MASAKSTKDFLLVAEDYLSRGQVYRPAGEFVKKLALCPSCCGGKKEVELLLGVVSRMVALVKSQSNKPGRRNVKPNTAWLKETAQSLETYQLVGRDWISSHVWKLPSLPPSKQQEYDPTRGQRDIRYPKVAELLQAPGEDEVLDYEDLDEEKLLASPVNSNSTAGSPRRSPRLLKSASHTPEIRKAPTSTEAKPMEEETVVTCSPTADRPTEAQPMEVDGTVVTGSPPKDRTSELQDKTAVRACSSTLDVSRMSTLQKEKVQVASSEGASSSSEDRSRFQSAGARPKTYSRRDVEEPVRHVPMKNPEYSVRTSIQTGARSEGAYSSSEDRPHRVQWADSRPKVYSHRDVEPARTVKIKNPEYPVGILKRNFPVGKGEELVISMPVLKRVKTCDLLAHAKEKAEERREGEKKRRNRGMEKTCWVPGCMEKAKYLKAHAFIVHIPSIFSETLDSTDERLLRGRRSALSQAGRWLLGKPVTLDELVAFVVVQKMLSTLDNTSISERQEAAMKEFCKFLHEPIPEKVTLVPCNSVGALLHWKVLLLLAASLSEEERAYWVLNFQAPEDAQPVAEAIPIQPKYPEAFDAHFHLDRTLHRLQLQQGGMQDMMDAVPVEESRRTSLVGGVSIYCDPETYPTDQHLWDLPQYISVGVGIHPRHARYSVVRVNQAVRRFQNLLANPRVAVFGEVGLDHSEPMKYWAYQVEMLEKMLPFLEDRHVLVIHCRGMEGDCGTEAFLLLLHVLKRYVRTHHPIHLHCFTGNRYVQDRWLEGFPRTYFGFTNKVRTFSPDQIAALQNVKDSRLLLETDAPYFPAPGSRVSSPSQISTVAEAVAALRGTTVEHVLEISVANGKHLYQSQ</sequence>
<dbReference type="Proteomes" id="UP000828390">
    <property type="component" value="Unassembled WGS sequence"/>
</dbReference>
<keyword evidence="4" id="KW-1185">Reference proteome</keyword>
<comment type="caution">
    <text evidence="3">The sequence shown here is derived from an EMBL/GenBank/DDBJ whole genome shotgun (WGS) entry which is preliminary data.</text>
</comment>
<feature type="compositionally biased region" description="Basic and acidic residues" evidence="2">
    <location>
        <begin position="228"/>
        <end position="240"/>
    </location>
</feature>
<dbReference type="Pfam" id="PF01026">
    <property type="entry name" value="TatD_DNase"/>
    <property type="match status" value="1"/>
</dbReference>
<evidence type="ECO:0000256" key="1">
    <source>
        <dbReference type="ARBA" id="ARBA00009275"/>
    </source>
</evidence>
<feature type="compositionally biased region" description="Low complexity" evidence="2">
    <location>
        <begin position="262"/>
        <end position="272"/>
    </location>
</feature>
<proteinExistence type="inferred from homology"/>
<dbReference type="PANTHER" id="PTHR46363">
    <property type="entry name" value="DEOXYRIBONUCLEASE TATDN2-RELATED"/>
    <property type="match status" value="1"/>
</dbReference>
<name>A0A9D4JBZ1_DREPO</name>
<evidence type="ECO:0000313" key="3">
    <source>
        <dbReference type="EMBL" id="KAH3802878.1"/>
    </source>
</evidence>
<gene>
    <name evidence="3" type="ORF">DPMN_156574</name>
</gene>
<dbReference type="InterPro" id="IPR032466">
    <property type="entry name" value="Metal_Hydrolase"/>
</dbReference>
<feature type="compositionally biased region" description="Basic and acidic residues" evidence="2">
    <location>
        <begin position="290"/>
        <end position="299"/>
    </location>
</feature>
<evidence type="ECO:0000256" key="2">
    <source>
        <dbReference type="SAM" id="MobiDB-lite"/>
    </source>
</evidence>
<dbReference type="EMBL" id="JAIWYP010000007">
    <property type="protein sequence ID" value="KAH3802878.1"/>
    <property type="molecule type" value="Genomic_DNA"/>
</dbReference>
<comment type="similarity">
    <text evidence="1">Belongs to the metallo-dependent hydrolases superfamily. TatD-type hydrolase family.</text>
</comment>
<dbReference type="PANTHER" id="PTHR46363:SF1">
    <property type="entry name" value="DEOXYRIBONUCLEASE TATDN2-RELATED"/>
    <property type="match status" value="1"/>
</dbReference>
<accession>A0A9D4JBZ1</accession>
<protein>
    <submittedName>
        <fullName evidence="3">Uncharacterized protein</fullName>
    </submittedName>
</protein>
<dbReference type="GO" id="GO:0016788">
    <property type="term" value="F:hydrolase activity, acting on ester bonds"/>
    <property type="evidence" value="ECO:0007669"/>
    <property type="project" value="InterPro"/>
</dbReference>
<dbReference type="Gene3D" id="3.20.20.140">
    <property type="entry name" value="Metal-dependent hydrolases"/>
    <property type="match status" value="1"/>
</dbReference>
<dbReference type="SUPFAM" id="SSF51556">
    <property type="entry name" value="Metallo-dependent hydrolases"/>
    <property type="match status" value="1"/>
</dbReference>
<feature type="region of interest" description="Disordered" evidence="2">
    <location>
        <begin position="154"/>
        <end position="240"/>
    </location>
</feature>
<feature type="compositionally biased region" description="Polar residues" evidence="2">
    <location>
        <begin position="310"/>
        <end position="326"/>
    </location>
</feature>
<dbReference type="InterPro" id="IPR001130">
    <property type="entry name" value="TatD-like"/>
</dbReference>
<dbReference type="AlphaFoldDB" id="A0A9D4JBZ1"/>
<reference evidence="3" key="2">
    <citation type="submission" date="2020-11" db="EMBL/GenBank/DDBJ databases">
        <authorList>
            <person name="McCartney M.A."/>
            <person name="Auch B."/>
            <person name="Kono T."/>
            <person name="Mallez S."/>
            <person name="Becker A."/>
            <person name="Gohl D.M."/>
            <person name="Silverstein K.A.T."/>
            <person name="Koren S."/>
            <person name="Bechman K.B."/>
            <person name="Herman A."/>
            <person name="Abrahante J.E."/>
            <person name="Garbe J."/>
        </authorList>
    </citation>
    <scope>NUCLEOTIDE SEQUENCE</scope>
    <source>
        <strain evidence="3">Duluth1</strain>
        <tissue evidence="3">Whole animal</tissue>
    </source>
</reference>
<organism evidence="3 4">
    <name type="scientific">Dreissena polymorpha</name>
    <name type="common">Zebra mussel</name>
    <name type="synonym">Mytilus polymorpha</name>
    <dbReference type="NCBI Taxonomy" id="45954"/>
    <lineage>
        <taxon>Eukaryota</taxon>
        <taxon>Metazoa</taxon>
        <taxon>Spiralia</taxon>
        <taxon>Lophotrochozoa</taxon>
        <taxon>Mollusca</taxon>
        <taxon>Bivalvia</taxon>
        <taxon>Autobranchia</taxon>
        <taxon>Heteroconchia</taxon>
        <taxon>Euheterodonta</taxon>
        <taxon>Imparidentia</taxon>
        <taxon>Neoheterodontei</taxon>
        <taxon>Myida</taxon>
        <taxon>Dreissenoidea</taxon>
        <taxon>Dreissenidae</taxon>
        <taxon>Dreissena</taxon>
    </lineage>
</organism>
<evidence type="ECO:0000313" key="4">
    <source>
        <dbReference type="Proteomes" id="UP000828390"/>
    </source>
</evidence>
<reference evidence="3" key="1">
    <citation type="journal article" date="2019" name="bioRxiv">
        <title>The Genome of the Zebra Mussel, Dreissena polymorpha: A Resource for Invasive Species Research.</title>
        <authorList>
            <person name="McCartney M.A."/>
            <person name="Auch B."/>
            <person name="Kono T."/>
            <person name="Mallez S."/>
            <person name="Zhang Y."/>
            <person name="Obille A."/>
            <person name="Becker A."/>
            <person name="Abrahante J.E."/>
            <person name="Garbe J."/>
            <person name="Badalamenti J.P."/>
            <person name="Herman A."/>
            <person name="Mangelson H."/>
            <person name="Liachko I."/>
            <person name="Sullivan S."/>
            <person name="Sone E.D."/>
            <person name="Koren S."/>
            <person name="Silverstein K.A.T."/>
            <person name="Beckman K.B."/>
            <person name="Gohl D.M."/>
        </authorList>
    </citation>
    <scope>NUCLEOTIDE SEQUENCE</scope>
    <source>
        <strain evidence="3">Duluth1</strain>
        <tissue evidence="3">Whole animal</tissue>
    </source>
</reference>
<feature type="region of interest" description="Disordered" evidence="2">
    <location>
        <begin position="257"/>
        <end position="334"/>
    </location>
</feature>